<evidence type="ECO:0000256" key="1">
    <source>
        <dbReference type="SAM" id="Phobius"/>
    </source>
</evidence>
<gene>
    <name evidence="2" type="ORF">A6P07_16890</name>
</gene>
<evidence type="ECO:0000313" key="2">
    <source>
        <dbReference type="EMBL" id="OCX69196.1"/>
    </source>
</evidence>
<feature type="transmembrane region" description="Helical" evidence="1">
    <location>
        <begin position="133"/>
        <end position="152"/>
    </location>
</feature>
<feature type="transmembrane region" description="Helical" evidence="1">
    <location>
        <begin position="21"/>
        <end position="48"/>
    </location>
</feature>
<feature type="transmembrane region" description="Helical" evidence="1">
    <location>
        <begin position="100"/>
        <end position="127"/>
    </location>
</feature>
<feature type="transmembrane region" description="Helical" evidence="1">
    <location>
        <begin position="231"/>
        <end position="254"/>
    </location>
</feature>
<accession>A0A1C2HZM0</accession>
<feature type="transmembrane region" description="Helical" evidence="1">
    <location>
        <begin position="68"/>
        <end position="88"/>
    </location>
</feature>
<name>A0A1C2HZM0_ACITH</name>
<keyword evidence="1" id="KW-0812">Transmembrane</keyword>
<evidence type="ECO:0008006" key="4">
    <source>
        <dbReference type="Google" id="ProtNLM"/>
    </source>
</evidence>
<dbReference type="eggNOG" id="COG4267">
    <property type="taxonomic scope" value="Bacteria"/>
</dbReference>
<dbReference type="RefSeq" id="WP_065968240.1">
    <property type="nucleotide sequence ID" value="NZ_LWSA01000258.1"/>
</dbReference>
<feature type="transmembrane region" description="Helical" evidence="1">
    <location>
        <begin position="188"/>
        <end position="211"/>
    </location>
</feature>
<feature type="transmembrane region" description="Helical" evidence="1">
    <location>
        <begin position="398"/>
        <end position="416"/>
    </location>
</feature>
<protein>
    <recommendedName>
        <fullName evidence="4">Histidine kinase</fullName>
    </recommendedName>
</protein>
<keyword evidence="1" id="KW-0472">Membrane</keyword>
<proteinExistence type="predicted"/>
<sequence length="463" mass="51650">MAGIGFELRRILKRRTYFSLLKAYGFAGIVSSGPWLLSIFGILLLGFLAVSQNEHSSAVIDFQVSVTYLIMSSLIFTGPVQLLFTRYIADMLFARQKKAVISIILMMIAGICTLGIIVACVIAILFFGNTPVLYQFLMGTGFVELCGVWILTIMGTSLKDYKALVAWYLVAYTTIVIAGIYLGADQGLYGYLLAFDLGQGILLMSLGAMVIRQFPGMLSFPGKLLSTQRMFWSLAWIGLFFNAAAWVDKILFWFTPDTSALVIGPLRASPIYDVPIFLSYLLIVPGLAIFLFRLETDFVEAYEAYNRAIVEGGNYSELLIAKQGMINATRTGLWDIAKVQGITVIFAIAFTPQILSLLGYPVSYSRIFQFDVIGVSLQLLFMSILNVYFYMDLRGRSVLMTLSFFLGNVIFTWLSLEGGPFFYGMGFMFSLFIADILGLFLALRQIEWVGFTMQRSSCVPNRS</sequence>
<evidence type="ECO:0000313" key="3">
    <source>
        <dbReference type="Proteomes" id="UP000094893"/>
    </source>
</evidence>
<comment type="caution">
    <text evidence="2">The sequence shown here is derived from an EMBL/GenBank/DDBJ whole genome shotgun (WGS) entry which is preliminary data.</text>
</comment>
<feature type="transmembrane region" description="Helical" evidence="1">
    <location>
        <begin position="422"/>
        <end position="443"/>
    </location>
</feature>
<dbReference type="InterPro" id="IPR031617">
    <property type="entry name" value="PelG"/>
</dbReference>
<keyword evidence="1" id="KW-1133">Transmembrane helix</keyword>
<dbReference type="Pfam" id="PF16933">
    <property type="entry name" value="PelG"/>
    <property type="match status" value="1"/>
</dbReference>
<feature type="transmembrane region" description="Helical" evidence="1">
    <location>
        <begin position="339"/>
        <end position="360"/>
    </location>
</feature>
<dbReference type="Proteomes" id="UP000094893">
    <property type="component" value="Unassembled WGS sequence"/>
</dbReference>
<organism evidence="2 3">
    <name type="scientific">Acidithiobacillus thiooxidans</name>
    <name type="common">Thiobacillus thiooxidans</name>
    <dbReference type="NCBI Taxonomy" id="930"/>
    <lineage>
        <taxon>Bacteria</taxon>
        <taxon>Pseudomonadati</taxon>
        <taxon>Pseudomonadota</taxon>
        <taxon>Acidithiobacillia</taxon>
        <taxon>Acidithiobacillales</taxon>
        <taxon>Acidithiobacillaceae</taxon>
        <taxon>Acidithiobacillus</taxon>
    </lineage>
</organism>
<feature type="transmembrane region" description="Helical" evidence="1">
    <location>
        <begin position="372"/>
        <end position="391"/>
    </location>
</feature>
<feature type="transmembrane region" description="Helical" evidence="1">
    <location>
        <begin position="164"/>
        <end position="182"/>
    </location>
</feature>
<reference evidence="2 3" key="1">
    <citation type="journal article" date="2016" name="Int. J. Mol. Sci.">
        <title>Comparative genomics of the extreme acidophile Acidithiobacillus thiooxidans reveals intraspecific divergence and niche adaptation.</title>
        <authorList>
            <person name="Zhang X."/>
            <person name="Feng X."/>
            <person name="Tao J."/>
            <person name="Ma L."/>
            <person name="Xiao Y."/>
            <person name="Liang Y."/>
            <person name="Liu X."/>
            <person name="Yin H."/>
        </authorList>
    </citation>
    <scope>NUCLEOTIDE SEQUENCE [LARGE SCALE GENOMIC DNA]</scope>
    <source>
        <strain evidence="2 3">A02</strain>
    </source>
</reference>
<dbReference type="EMBL" id="LWSA01000258">
    <property type="protein sequence ID" value="OCX69196.1"/>
    <property type="molecule type" value="Genomic_DNA"/>
</dbReference>
<dbReference type="AlphaFoldDB" id="A0A1C2HZM0"/>
<feature type="transmembrane region" description="Helical" evidence="1">
    <location>
        <begin position="274"/>
        <end position="292"/>
    </location>
</feature>